<feature type="compositionally biased region" description="Basic residues" evidence="2">
    <location>
        <begin position="190"/>
        <end position="201"/>
    </location>
</feature>
<keyword evidence="1" id="KW-0175">Coiled coil</keyword>
<protein>
    <submittedName>
        <fullName evidence="3">Uncharacterized protein</fullName>
    </submittedName>
</protein>
<evidence type="ECO:0000256" key="1">
    <source>
        <dbReference type="SAM" id="Coils"/>
    </source>
</evidence>
<accession>A0AAX1NAH4</accession>
<reference evidence="3 4" key="1">
    <citation type="submission" date="2021-05" db="EMBL/GenBank/DDBJ databases">
        <title>Comparative genomic studies on the polysaccharide-degrading batcterial strains of the Flammeovirga genus.</title>
        <authorList>
            <person name="Zewei F."/>
            <person name="Zheng Z."/>
            <person name="Yu L."/>
            <person name="Ruyue G."/>
            <person name="Yanhong M."/>
            <person name="Yuanyuan C."/>
            <person name="Jingyan G."/>
            <person name="Wenjun H."/>
        </authorList>
    </citation>
    <scope>NUCLEOTIDE SEQUENCE [LARGE SCALE GENOMIC DNA]</scope>
    <source>
        <strain evidence="3 4">NBRC:100898</strain>
    </source>
</reference>
<dbReference type="EMBL" id="CP076133">
    <property type="protein sequence ID" value="QWG04560.1"/>
    <property type="molecule type" value="Genomic_DNA"/>
</dbReference>
<sequence>MENQIFKYRTDRQHKDAILDFLSRYSIEHKVLFEGADDFSLEVYSQESREALSSKMSKMKWPFLELVRACFDTDREYILHLKRVIDIKDGKIKEMKVKYADFGVYKSAHAHVDTLKEQVKALKVELNEAKNGKISSKELDALKDREFDLKCQVKELTMQVNDIQEKLEAEVKKNDSLLQVIMKSSDRKRTAQPRQRKPISR</sequence>
<gene>
    <name evidence="3" type="ORF">KMW28_27060</name>
</gene>
<keyword evidence="4" id="KW-1185">Reference proteome</keyword>
<evidence type="ECO:0000313" key="3">
    <source>
        <dbReference type="EMBL" id="QWG04560.1"/>
    </source>
</evidence>
<evidence type="ECO:0000313" key="4">
    <source>
        <dbReference type="Proteomes" id="UP000678679"/>
    </source>
</evidence>
<proteinExistence type="predicted"/>
<dbReference type="RefSeq" id="WP_169665452.1">
    <property type="nucleotide sequence ID" value="NZ_CP076133.1"/>
</dbReference>
<dbReference type="KEGG" id="fya:KMW28_27060"/>
<name>A0AAX1NAH4_9BACT</name>
<evidence type="ECO:0000256" key="2">
    <source>
        <dbReference type="SAM" id="MobiDB-lite"/>
    </source>
</evidence>
<feature type="coiled-coil region" evidence="1">
    <location>
        <begin position="105"/>
        <end position="173"/>
    </location>
</feature>
<dbReference type="Proteomes" id="UP000678679">
    <property type="component" value="Chromosome 2"/>
</dbReference>
<feature type="region of interest" description="Disordered" evidence="2">
    <location>
        <begin position="182"/>
        <end position="201"/>
    </location>
</feature>
<organism evidence="3 4">
    <name type="scientific">Flammeovirga yaeyamensis</name>
    <dbReference type="NCBI Taxonomy" id="367791"/>
    <lineage>
        <taxon>Bacteria</taxon>
        <taxon>Pseudomonadati</taxon>
        <taxon>Bacteroidota</taxon>
        <taxon>Cytophagia</taxon>
        <taxon>Cytophagales</taxon>
        <taxon>Flammeovirgaceae</taxon>
        <taxon>Flammeovirga</taxon>
    </lineage>
</organism>
<dbReference type="AlphaFoldDB" id="A0AAX1NAH4"/>